<feature type="chain" id="PRO_5012664737" evidence="1">
    <location>
        <begin position="26"/>
        <end position="195"/>
    </location>
</feature>
<dbReference type="EMBL" id="MTEI01000019">
    <property type="protein sequence ID" value="OQW86295.1"/>
    <property type="molecule type" value="Genomic_DNA"/>
</dbReference>
<evidence type="ECO:0000313" key="2">
    <source>
        <dbReference type="EMBL" id="OQW86295.1"/>
    </source>
</evidence>
<dbReference type="Proteomes" id="UP000192505">
    <property type="component" value="Unassembled WGS sequence"/>
</dbReference>
<dbReference type="AlphaFoldDB" id="A0A1W9KQ12"/>
<protein>
    <submittedName>
        <fullName evidence="2">Conjugal transfer protein TrbM</fullName>
    </submittedName>
</protein>
<comment type="caution">
    <text evidence="2">The sequence shown here is derived from an EMBL/GenBank/DDBJ whole genome shotgun (WGS) entry which is preliminary data.</text>
</comment>
<feature type="signal peptide" evidence="1">
    <location>
        <begin position="1"/>
        <end position="25"/>
    </location>
</feature>
<organism evidence="2 3">
    <name type="scientific">Rhodoferax ferrireducens</name>
    <dbReference type="NCBI Taxonomy" id="192843"/>
    <lineage>
        <taxon>Bacteria</taxon>
        <taxon>Pseudomonadati</taxon>
        <taxon>Pseudomonadota</taxon>
        <taxon>Betaproteobacteria</taxon>
        <taxon>Burkholderiales</taxon>
        <taxon>Comamonadaceae</taxon>
        <taxon>Rhodoferax</taxon>
    </lineage>
</organism>
<evidence type="ECO:0000256" key="1">
    <source>
        <dbReference type="SAM" id="SignalP"/>
    </source>
</evidence>
<reference evidence="2 3" key="1">
    <citation type="submission" date="2017-01" db="EMBL/GenBank/DDBJ databases">
        <title>Novel large sulfur bacteria in the metagenomes of groundwater-fed chemosynthetic microbial mats in the Lake Huron basin.</title>
        <authorList>
            <person name="Sharrar A.M."/>
            <person name="Flood B.E."/>
            <person name="Bailey J.V."/>
            <person name="Jones D.S."/>
            <person name="Biddanda B."/>
            <person name="Ruberg S.A."/>
            <person name="Marcus D.N."/>
            <person name="Dick G.J."/>
        </authorList>
    </citation>
    <scope>NUCLEOTIDE SEQUENCE [LARGE SCALE GENOMIC DNA]</scope>
    <source>
        <strain evidence="2">A7</strain>
    </source>
</reference>
<dbReference type="Pfam" id="PF07424">
    <property type="entry name" value="TrbM"/>
    <property type="match status" value="1"/>
</dbReference>
<gene>
    <name evidence="2" type="ORF">BWK72_18145</name>
</gene>
<sequence length="195" mass="20992">MQRRNLIASAVVAGAALTMSLPASAQDVLTGDTRLACEALLCLASGTRPSECAPSLARYFSISARRWSDTLRGRINFLNLCPAGSQTPQMSSLVNAIANGAGRCDAASLNQELVMWNGNWDSGNTYISNQLPDYCSAYINNGYTRLGDLTPKYVGDPMNGGYWVPANQYDAALAAYNAWLQQQQQQQQNNWGGGG</sequence>
<keyword evidence="1" id="KW-0732">Signal</keyword>
<proteinExistence type="predicted"/>
<dbReference type="InterPro" id="IPR009989">
    <property type="entry name" value="TrbM"/>
</dbReference>
<dbReference type="NCBIfam" id="NF010468">
    <property type="entry name" value="PRK13893.1"/>
    <property type="match status" value="1"/>
</dbReference>
<evidence type="ECO:0000313" key="3">
    <source>
        <dbReference type="Proteomes" id="UP000192505"/>
    </source>
</evidence>
<name>A0A1W9KQ12_9BURK</name>
<accession>A0A1W9KQ12</accession>